<sequence>MSAVPSIFRWLRGQQTGRTAWRTRQPGRPKQDYPSPAGRQQSTICCACLKKILCSARAGHANVSPATGRETRASRH</sequence>
<evidence type="ECO:0000313" key="2">
    <source>
        <dbReference type="EMBL" id="KAB0643016.1"/>
    </source>
</evidence>
<evidence type="ECO:0000313" key="3">
    <source>
        <dbReference type="Proteomes" id="UP000430232"/>
    </source>
</evidence>
<evidence type="ECO:0000256" key="1">
    <source>
        <dbReference type="SAM" id="MobiDB-lite"/>
    </source>
</evidence>
<feature type="region of interest" description="Disordered" evidence="1">
    <location>
        <begin position="14"/>
        <end position="39"/>
    </location>
</feature>
<proteinExistence type="predicted"/>
<dbReference type="EMBL" id="VZOJ01000017">
    <property type="protein sequence ID" value="KAB0643016.1"/>
    <property type="molecule type" value="Genomic_DNA"/>
</dbReference>
<gene>
    <name evidence="2" type="ORF">F7R21_09085</name>
</gene>
<accession>A0A6H9T2L2</accession>
<organism evidence="2 3">
    <name type="scientific">Burkholderia latens</name>
    <dbReference type="NCBI Taxonomy" id="488446"/>
    <lineage>
        <taxon>Bacteria</taxon>
        <taxon>Pseudomonadati</taxon>
        <taxon>Pseudomonadota</taxon>
        <taxon>Betaproteobacteria</taxon>
        <taxon>Burkholderiales</taxon>
        <taxon>Burkholderiaceae</taxon>
        <taxon>Burkholderia</taxon>
        <taxon>Burkholderia cepacia complex</taxon>
    </lineage>
</organism>
<reference evidence="2 3" key="1">
    <citation type="submission" date="2019-09" db="EMBL/GenBank/DDBJ databases">
        <title>Draft genome sequences of 48 bacterial type strains from the CCUG.</title>
        <authorList>
            <person name="Tunovic T."/>
            <person name="Pineiro-Iglesias B."/>
            <person name="Unosson C."/>
            <person name="Inganas E."/>
            <person name="Ohlen M."/>
            <person name="Cardew S."/>
            <person name="Jensie-Markopoulos S."/>
            <person name="Salva-Serra F."/>
            <person name="Jaen-Luchoro D."/>
            <person name="Karlsson R."/>
            <person name="Svensson-Stadler L."/>
            <person name="Chun J."/>
            <person name="Moore E."/>
        </authorList>
    </citation>
    <scope>NUCLEOTIDE SEQUENCE [LARGE SCALE GENOMIC DNA]</scope>
    <source>
        <strain evidence="2 3">CCUG 54555</strain>
    </source>
</reference>
<dbReference type="AlphaFoldDB" id="A0A6H9T2L2"/>
<keyword evidence="3" id="KW-1185">Reference proteome</keyword>
<comment type="caution">
    <text evidence="2">The sequence shown here is derived from an EMBL/GenBank/DDBJ whole genome shotgun (WGS) entry which is preliminary data.</text>
</comment>
<dbReference type="Proteomes" id="UP000430232">
    <property type="component" value="Unassembled WGS sequence"/>
</dbReference>
<dbReference type="OrthoDB" id="9035833at2"/>
<protein>
    <submittedName>
        <fullName evidence="2">Uncharacterized protein</fullName>
    </submittedName>
</protein>
<name>A0A6H9T2L2_9BURK</name>